<name>A0ABU6R813_9FABA</name>
<dbReference type="Proteomes" id="UP001341840">
    <property type="component" value="Unassembled WGS sequence"/>
</dbReference>
<gene>
    <name evidence="1" type="ORF">PIB30_017932</name>
</gene>
<comment type="caution">
    <text evidence="1">The sequence shown here is derived from an EMBL/GenBank/DDBJ whole genome shotgun (WGS) entry which is preliminary data.</text>
</comment>
<accession>A0ABU6R813</accession>
<organism evidence="1 2">
    <name type="scientific">Stylosanthes scabra</name>
    <dbReference type="NCBI Taxonomy" id="79078"/>
    <lineage>
        <taxon>Eukaryota</taxon>
        <taxon>Viridiplantae</taxon>
        <taxon>Streptophyta</taxon>
        <taxon>Embryophyta</taxon>
        <taxon>Tracheophyta</taxon>
        <taxon>Spermatophyta</taxon>
        <taxon>Magnoliopsida</taxon>
        <taxon>eudicotyledons</taxon>
        <taxon>Gunneridae</taxon>
        <taxon>Pentapetalae</taxon>
        <taxon>rosids</taxon>
        <taxon>fabids</taxon>
        <taxon>Fabales</taxon>
        <taxon>Fabaceae</taxon>
        <taxon>Papilionoideae</taxon>
        <taxon>50 kb inversion clade</taxon>
        <taxon>dalbergioids sensu lato</taxon>
        <taxon>Dalbergieae</taxon>
        <taxon>Pterocarpus clade</taxon>
        <taxon>Stylosanthes</taxon>
    </lineage>
</organism>
<dbReference type="EMBL" id="JASCZI010030261">
    <property type="protein sequence ID" value="MED6120111.1"/>
    <property type="molecule type" value="Genomic_DNA"/>
</dbReference>
<keyword evidence="2" id="KW-1185">Reference proteome</keyword>
<sequence>MFEKFEHQWQDAKTRKPHDIRTLLNIGEYLSYLDKDRLQSHRFKKHLFVLDSKNVVSPTPERTEMNKFDSNILDQLLKWAGRGSMSKKGHTCLMPMYINIPQQPND</sequence>
<protein>
    <submittedName>
        <fullName evidence="1">Uncharacterized protein</fullName>
    </submittedName>
</protein>
<evidence type="ECO:0000313" key="1">
    <source>
        <dbReference type="EMBL" id="MED6120111.1"/>
    </source>
</evidence>
<evidence type="ECO:0000313" key="2">
    <source>
        <dbReference type="Proteomes" id="UP001341840"/>
    </source>
</evidence>
<reference evidence="1 2" key="1">
    <citation type="journal article" date="2023" name="Plants (Basel)">
        <title>Bridging the Gap: Combining Genomics and Transcriptomics Approaches to Understand Stylosanthes scabra, an Orphan Legume from the Brazilian Caatinga.</title>
        <authorList>
            <person name="Ferreira-Neto J.R.C."/>
            <person name="da Silva M.D."/>
            <person name="Binneck E."/>
            <person name="de Melo N.F."/>
            <person name="da Silva R.H."/>
            <person name="de Melo A.L.T.M."/>
            <person name="Pandolfi V."/>
            <person name="Bustamante F.O."/>
            <person name="Brasileiro-Vidal A.C."/>
            <person name="Benko-Iseppon A.M."/>
        </authorList>
    </citation>
    <scope>NUCLEOTIDE SEQUENCE [LARGE SCALE GENOMIC DNA]</scope>
    <source>
        <tissue evidence="1">Leaves</tissue>
    </source>
</reference>
<proteinExistence type="predicted"/>